<dbReference type="EMBL" id="JBHRTF010000006">
    <property type="protein sequence ID" value="MFC3116877.1"/>
    <property type="molecule type" value="Genomic_DNA"/>
</dbReference>
<proteinExistence type="predicted"/>
<keyword evidence="2" id="KW-0808">Transferase</keyword>
<dbReference type="InterPro" id="IPR000182">
    <property type="entry name" value="GNAT_dom"/>
</dbReference>
<evidence type="ECO:0000313" key="2">
    <source>
        <dbReference type="EMBL" id="MFC3116877.1"/>
    </source>
</evidence>
<sequence length="169" mass="18996">MSPFICRAMQLRDLADVIRIQSEAYVDEILETDEVITQRFIQTADTSWVVERRGEVCGYLVGYYTNLGEVSPWGCEFSHKPSADTFYMHDLAISRAAVGYGLGPFIVKHALAQVPHDALTHAALVSVQNSKGFWEKLGFVTFENLMQAQRQHLATYAGPAFYMVKSLQV</sequence>
<protein>
    <submittedName>
        <fullName evidence="2">GNAT family N-acetyltransferase</fullName>
        <ecNumber evidence="2">2.3.-.-</ecNumber>
    </submittedName>
</protein>
<keyword evidence="3" id="KW-1185">Reference proteome</keyword>
<dbReference type="GO" id="GO:0016746">
    <property type="term" value="F:acyltransferase activity"/>
    <property type="evidence" value="ECO:0007669"/>
    <property type="project" value="UniProtKB-KW"/>
</dbReference>
<evidence type="ECO:0000313" key="3">
    <source>
        <dbReference type="Proteomes" id="UP001595555"/>
    </source>
</evidence>
<evidence type="ECO:0000259" key="1">
    <source>
        <dbReference type="PROSITE" id="PS51186"/>
    </source>
</evidence>
<keyword evidence="2" id="KW-0012">Acyltransferase</keyword>
<dbReference type="EC" id="2.3.-.-" evidence="2"/>
<accession>A0ABV7FH99</accession>
<dbReference type="InterPro" id="IPR016181">
    <property type="entry name" value="Acyl_CoA_acyltransferase"/>
</dbReference>
<reference evidence="3" key="1">
    <citation type="journal article" date="2019" name="Int. J. Syst. Evol. Microbiol.">
        <title>The Global Catalogue of Microorganisms (GCM) 10K type strain sequencing project: providing services to taxonomists for standard genome sequencing and annotation.</title>
        <authorList>
            <consortium name="The Broad Institute Genomics Platform"/>
            <consortium name="The Broad Institute Genome Sequencing Center for Infectious Disease"/>
            <person name="Wu L."/>
            <person name="Ma J."/>
        </authorList>
    </citation>
    <scope>NUCLEOTIDE SEQUENCE [LARGE SCALE GENOMIC DNA]</scope>
    <source>
        <strain evidence="3">KCTC 52237</strain>
    </source>
</reference>
<name>A0ABV7FH99_9GAMM</name>
<dbReference type="Pfam" id="PF00583">
    <property type="entry name" value="Acetyltransf_1"/>
    <property type="match status" value="1"/>
</dbReference>
<dbReference type="Proteomes" id="UP001595555">
    <property type="component" value="Unassembled WGS sequence"/>
</dbReference>
<dbReference type="RefSeq" id="WP_378120603.1">
    <property type="nucleotide sequence ID" value="NZ_JBHRTF010000006.1"/>
</dbReference>
<feature type="domain" description="N-acetyltransferase" evidence="1">
    <location>
        <begin position="4"/>
        <end position="168"/>
    </location>
</feature>
<comment type="caution">
    <text evidence="2">The sequence shown here is derived from an EMBL/GenBank/DDBJ whole genome shotgun (WGS) entry which is preliminary data.</text>
</comment>
<dbReference type="PROSITE" id="PS51186">
    <property type="entry name" value="GNAT"/>
    <property type="match status" value="1"/>
</dbReference>
<dbReference type="Gene3D" id="3.40.630.30">
    <property type="match status" value="1"/>
</dbReference>
<dbReference type="SUPFAM" id="SSF55729">
    <property type="entry name" value="Acyl-CoA N-acyltransferases (Nat)"/>
    <property type="match status" value="1"/>
</dbReference>
<gene>
    <name evidence="2" type="ORF">ACFODX_15005</name>
</gene>
<organism evidence="2 3">
    <name type="scientific">Cellvibrio fontiphilus</name>
    <dbReference type="NCBI Taxonomy" id="1815559"/>
    <lineage>
        <taxon>Bacteria</taxon>
        <taxon>Pseudomonadati</taxon>
        <taxon>Pseudomonadota</taxon>
        <taxon>Gammaproteobacteria</taxon>
        <taxon>Cellvibrionales</taxon>
        <taxon>Cellvibrionaceae</taxon>
        <taxon>Cellvibrio</taxon>
    </lineage>
</organism>